<evidence type="ECO:0000259" key="5">
    <source>
        <dbReference type="Pfam" id="PF14915"/>
    </source>
</evidence>
<organism evidence="6 7">
    <name type="scientific">Oryzias latipes</name>
    <name type="common">Japanese rice fish</name>
    <name type="synonym">Japanese killifish</name>
    <dbReference type="NCBI Taxonomy" id="8090"/>
    <lineage>
        <taxon>Eukaryota</taxon>
        <taxon>Metazoa</taxon>
        <taxon>Chordata</taxon>
        <taxon>Craniata</taxon>
        <taxon>Vertebrata</taxon>
        <taxon>Euteleostomi</taxon>
        <taxon>Actinopterygii</taxon>
        <taxon>Neopterygii</taxon>
        <taxon>Teleostei</taxon>
        <taxon>Neoteleostei</taxon>
        <taxon>Acanthomorphata</taxon>
        <taxon>Ovalentaria</taxon>
        <taxon>Atherinomorphae</taxon>
        <taxon>Beloniformes</taxon>
        <taxon>Adrianichthyidae</taxon>
        <taxon>Oryziinae</taxon>
        <taxon>Oryzias</taxon>
    </lineage>
</organism>
<feature type="coiled-coil region" evidence="2">
    <location>
        <begin position="359"/>
        <end position="386"/>
    </location>
</feature>
<reference evidence="6" key="3">
    <citation type="submission" date="2025-08" db="UniProtKB">
        <authorList>
            <consortium name="Ensembl"/>
        </authorList>
    </citation>
    <scope>IDENTIFICATION</scope>
    <source>
        <strain evidence="6">HNI</strain>
    </source>
</reference>
<sequence length="458" mass="53414">MAEWNVSSMFFPTDPTSIAKLQNIFHEYERSIQKVRSRHGYLSDKVNQLDAERAELKNSLEEVKDAKSALERNQLELFQLKQEQENRRNSEIMYNTTRDKLRRTEEQHQLDLQDKQQVELTLRNLELEMRTLISDLKRLEEEHSETQRMLTQERSARTLQENLLNGHLRRQQEMEEENKKSMSRSNEVCLGFSYKTHRFFKMEASRCNQLERMNGELKNQVESLRSTSHHSEQLERSKHQLEEEVLNLRRHMEATQAEHSQVEQLRRDAEERIRQEVQHKLEQVNLFLQTHAASQEALDQIRAANEASLRSQLEQKIRELEAELGRARNSQQDSLTQRDSTRSELERFKQLHSEELRLRKSLSAKLERANGRLAEANSKLLNERSRSLISSNMANGSLLGPPLDLSSLASPANYGQLNRNASLGLSLLNPAPDGQRSGVDDYLAKVCRVLYFTALLFV</sequence>
<feature type="coiled-coil region" evidence="2">
    <location>
        <begin position="207"/>
        <end position="272"/>
    </location>
</feature>
<protein>
    <submittedName>
        <fullName evidence="6">Uncharacterized protein</fullName>
    </submittedName>
</protein>
<dbReference type="Ensembl" id="ENSORLT00020034578.1">
    <property type="protein sequence ID" value="ENSORLP00020033182.1"/>
    <property type="gene ID" value="ENSORLG00020019066.1"/>
</dbReference>
<feature type="coiled-coil region" evidence="2">
    <location>
        <begin position="115"/>
        <end position="156"/>
    </location>
</feature>
<dbReference type="Proteomes" id="UP000265180">
    <property type="component" value="Chromosome 15"/>
</dbReference>
<dbReference type="PANTHER" id="PTHR22245">
    <property type="entry name" value="COILED-COIL DOMAIN-CONTAINING PROTEIN 144A-RELATED"/>
    <property type="match status" value="1"/>
</dbReference>
<evidence type="ECO:0000256" key="2">
    <source>
        <dbReference type="SAM" id="Coils"/>
    </source>
</evidence>
<dbReference type="InterPro" id="IPR040118">
    <property type="entry name" value="C144A/B/C"/>
</dbReference>
<reference key="1">
    <citation type="journal article" date="2007" name="Nature">
        <title>The medaka draft genome and insights into vertebrate genome evolution.</title>
        <authorList>
            <person name="Kasahara M."/>
            <person name="Naruse K."/>
            <person name="Sasaki S."/>
            <person name="Nakatani Y."/>
            <person name="Qu W."/>
            <person name="Ahsan B."/>
            <person name="Yamada T."/>
            <person name="Nagayasu Y."/>
            <person name="Doi K."/>
            <person name="Kasai Y."/>
            <person name="Jindo T."/>
            <person name="Kobayashi D."/>
            <person name="Shimada A."/>
            <person name="Toyoda A."/>
            <person name="Kuroki Y."/>
            <person name="Fujiyama A."/>
            <person name="Sasaki T."/>
            <person name="Shimizu A."/>
            <person name="Asakawa S."/>
            <person name="Shimizu N."/>
            <person name="Hashimoto S."/>
            <person name="Yang J."/>
            <person name="Lee Y."/>
            <person name="Matsushima K."/>
            <person name="Sugano S."/>
            <person name="Sakaizumi M."/>
            <person name="Narita T."/>
            <person name="Ohishi K."/>
            <person name="Haga S."/>
            <person name="Ohta F."/>
            <person name="Nomoto H."/>
            <person name="Nogata K."/>
            <person name="Morishita T."/>
            <person name="Endo T."/>
            <person name="Shin-I T."/>
            <person name="Takeda H."/>
            <person name="Morishita S."/>
            <person name="Kohara Y."/>
        </authorList>
    </citation>
    <scope>NUCLEOTIDE SEQUENCE [LARGE SCALE GENOMIC DNA]</scope>
    <source>
        <strain>Hd-rR</strain>
    </source>
</reference>
<accession>A0A3P9MJQ8</accession>
<evidence type="ECO:0000313" key="6">
    <source>
        <dbReference type="Ensembl" id="ENSORLP00020033182.1"/>
    </source>
</evidence>
<keyword evidence="1 2" id="KW-0175">Coiled coil</keyword>
<feature type="coiled-coil region" evidence="2">
    <location>
        <begin position="18"/>
        <end position="83"/>
    </location>
</feature>
<name>A0A3P9MJQ8_ORYLA</name>
<dbReference type="InterPro" id="IPR021885">
    <property type="entry name" value="DUF3496"/>
</dbReference>
<dbReference type="InterPro" id="IPR039497">
    <property type="entry name" value="CC144C-like_CC_dom"/>
</dbReference>
<evidence type="ECO:0000259" key="4">
    <source>
        <dbReference type="Pfam" id="PF12001"/>
    </source>
</evidence>
<evidence type="ECO:0000256" key="3">
    <source>
        <dbReference type="SAM" id="MobiDB-lite"/>
    </source>
</evidence>
<feature type="domain" description="DUF3496" evidence="4">
    <location>
        <begin position="310"/>
        <end position="392"/>
    </location>
</feature>
<dbReference type="AlphaFoldDB" id="A0A3P9MJQ8"/>
<dbReference type="Pfam" id="PF12001">
    <property type="entry name" value="DUF3496"/>
    <property type="match status" value="1"/>
</dbReference>
<evidence type="ECO:0000256" key="1">
    <source>
        <dbReference type="ARBA" id="ARBA00023054"/>
    </source>
</evidence>
<dbReference type="PANTHER" id="PTHR22245:SF3">
    <property type="entry name" value="COILED-COIL DOMAIN-CONTAINING PROTEIN 144A-RELATED"/>
    <property type="match status" value="1"/>
</dbReference>
<feature type="domain" description="CCDC144C-like coiled-coil" evidence="5">
    <location>
        <begin position="78"/>
        <end position="187"/>
    </location>
</feature>
<evidence type="ECO:0000313" key="7">
    <source>
        <dbReference type="Proteomes" id="UP000265180"/>
    </source>
</evidence>
<proteinExistence type="predicted"/>
<feature type="region of interest" description="Disordered" evidence="3">
    <location>
        <begin position="324"/>
        <end position="344"/>
    </location>
</feature>
<feature type="compositionally biased region" description="Polar residues" evidence="3">
    <location>
        <begin position="328"/>
        <end position="338"/>
    </location>
</feature>
<reference evidence="6 7" key="2">
    <citation type="submission" date="2017-04" db="EMBL/GenBank/DDBJ databases">
        <title>CpG methylation of centromeres and impact of large insertions on vertebrate speciation.</title>
        <authorList>
            <person name="Ichikawa K."/>
            <person name="Yoshimura J."/>
            <person name="Morishita S."/>
        </authorList>
    </citation>
    <scope>NUCLEOTIDE SEQUENCE</scope>
    <source>
        <strain evidence="6 7">HNI</strain>
    </source>
</reference>
<dbReference type="Pfam" id="PF14915">
    <property type="entry name" value="CCDC144C"/>
    <property type="match status" value="1"/>
</dbReference>
<reference evidence="6" key="4">
    <citation type="submission" date="2025-09" db="UniProtKB">
        <authorList>
            <consortium name="Ensembl"/>
        </authorList>
    </citation>
    <scope>IDENTIFICATION</scope>
    <source>
        <strain evidence="6">HNI</strain>
    </source>
</reference>